<evidence type="ECO:0000313" key="2">
    <source>
        <dbReference type="Proteomes" id="UP000325672"/>
    </source>
</evidence>
<keyword evidence="2" id="KW-1185">Reference proteome</keyword>
<dbReference type="EMBL" id="ML743596">
    <property type="protein sequence ID" value="KAE8135109.1"/>
    <property type="molecule type" value="Genomic_DNA"/>
</dbReference>
<organism evidence="1 2">
    <name type="scientific">Aspergillus pseudotamarii</name>
    <dbReference type="NCBI Taxonomy" id="132259"/>
    <lineage>
        <taxon>Eukaryota</taxon>
        <taxon>Fungi</taxon>
        <taxon>Dikarya</taxon>
        <taxon>Ascomycota</taxon>
        <taxon>Pezizomycotina</taxon>
        <taxon>Eurotiomycetes</taxon>
        <taxon>Eurotiomycetidae</taxon>
        <taxon>Eurotiales</taxon>
        <taxon>Aspergillaceae</taxon>
        <taxon>Aspergillus</taxon>
        <taxon>Aspergillus subgen. Circumdati</taxon>
    </lineage>
</organism>
<evidence type="ECO:0008006" key="3">
    <source>
        <dbReference type="Google" id="ProtNLM"/>
    </source>
</evidence>
<accession>A0A5N6SMK6</accession>
<name>A0A5N6SMK6_ASPPS</name>
<gene>
    <name evidence="1" type="ORF">BDV38DRAFT_285123</name>
</gene>
<sequence length="162" mass="18554">MEPIVDIFYLSLTRPDPARQLYTVPNFILGAILITLHPLLKPLIDYTLDRKGLRKYPVYSPLYALTSLGWCLETWRGGIRSKKLSDMHKVHPVIRIGPNSLSYGHPGVYNDIYGHGTKCLKDNFYQTEKTTHFNLGNVINKADYTRKRKMLASVFAAKNLED</sequence>
<dbReference type="GeneID" id="43644631"/>
<dbReference type="RefSeq" id="XP_031911172.1">
    <property type="nucleotide sequence ID" value="XM_032060421.1"/>
</dbReference>
<reference evidence="1 2" key="1">
    <citation type="submission" date="2019-04" db="EMBL/GenBank/DDBJ databases">
        <title>Friends and foes A comparative genomics study of 23 Aspergillus species from section Flavi.</title>
        <authorList>
            <consortium name="DOE Joint Genome Institute"/>
            <person name="Kjaerbolling I."/>
            <person name="Vesth T."/>
            <person name="Frisvad J.C."/>
            <person name="Nybo J.L."/>
            <person name="Theobald S."/>
            <person name="Kildgaard S."/>
            <person name="Isbrandt T."/>
            <person name="Kuo A."/>
            <person name="Sato A."/>
            <person name="Lyhne E.K."/>
            <person name="Kogle M.E."/>
            <person name="Wiebenga A."/>
            <person name="Kun R.S."/>
            <person name="Lubbers R.J."/>
            <person name="Makela M.R."/>
            <person name="Barry K."/>
            <person name="Chovatia M."/>
            <person name="Clum A."/>
            <person name="Daum C."/>
            <person name="Haridas S."/>
            <person name="He G."/>
            <person name="LaButti K."/>
            <person name="Lipzen A."/>
            <person name="Mondo S."/>
            <person name="Riley R."/>
            <person name="Salamov A."/>
            <person name="Simmons B.A."/>
            <person name="Magnuson J.K."/>
            <person name="Henrissat B."/>
            <person name="Mortensen U.H."/>
            <person name="Larsen T.O."/>
            <person name="Devries R.P."/>
            <person name="Grigoriev I.V."/>
            <person name="Machida M."/>
            <person name="Baker S.E."/>
            <person name="Andersen M.R."/>
        </authorList>
    </citation>
    <scope>NUCLEOTIDE SEQUENCE [LARGE SCALE GENOMIC DNA]</scope>
    <source>
        <strain evidence="1 2">CBS 117625</strain>
    </source>
</reference>
<evidence type="ECO:0000313" key="1">
    <source>
        <dbReference type="EMBL" id="KAE8135109.1"/>
    </source>
</evidence>
<dbReference type="AlphaFoldDB" id="A0A5N6SMK6"/>
<dbReference type="OrthoDB" id="2789670at2759"/>
<proteinExistence type="predicted"/>
<protein>
    <recommendedName>
        <fullName evidence="3">Cytochrome P450</fullName>
    </recommendedName>
</protein>
<dbReference type="Proteomes" id="UP000325672">
    <property type="component" value="Unassembled WGS sequence"/>
</dbReference>